<dbReference type="EMBL" id="UYRU01109065">
    <property type="protein sequence ID" value="VDN43768.1"/>
    <property type="molecule type" value="Genomic_DNA"/>
</dbReference>
<reference evidence="2 3" key="1">
    <citation type="submission" date="2018-11" db="EMBL/GenBank/DDBJ databases">
        <authorList>
            <consortium name="Pathogen Informatics"/>
        </authorList>
    </citation>
    <scope>NUCLEOTIDE SEQUENCE [LARGE SCALE GENOMIC DNA]</scope>
</reference>
<feature type="non-terminal residue" evidence="2">
    <location>
        <position position="137"/>
    </location>
</feature>
<sequence>MFSMKSSINECLQAQPTATERKHSNGPISFSRLPLLPTFEIQLGVAPQSDGSKSNNQLQKELRGTQNGVYFGGPDTQAFLQKYAASADELHSFLVGHQSGGSTQVFLRLENSGSVPAEFQFLFPSQLRPPRENWLET</sequence>
<gene>
    <name evidence="2" type="ORF">DILT_LOCUS19176</name>
</gene>
<evidence type="ECO:0000313" key="2">
    <source>
        <dbReference type="EMBL" id="VDN43768.1"/>
    </source>
</evidence>
<accession>A0A3P7P4M3</accession>
<feature type="domain" description="CFAP65-like ninth Ig-like" evidence="1">
    <location>
        <begin position="82"/>
        <end position="136"/>
    </location>
</feature>
<evidence type="ECO:0000313" key="3">
    <source>
        <dbReference type="Proteomes" id="UP000281553"/>
    </source>
</evidence>
<dbReference type="OrthoDB" id="415597at2759"/>
<protein>
    <recommendedName>
        <fullName evidence="1">CFAP65-like ninth Ig-like domain-containing protein</fullName>
    </recommendedName>
</protein>
<keyword evidence="3" id="KW-1185">Reference proteome</keyword>
<dbReference type="AlphaFoldDB" id="A0A3P7P4M3"/>
<dbReference type="GO" id="GO:0005929">
    <property type="term" value="C:cilium"/>
    <property type="evidence" value="ECO:0007669"/>
    <property type="project" value="UniProtKB-SubCell"/>
</dbReference>
<evidence type="ECO:0000259" key="1">
    <source>
        <dbReference type="Pfam" id="PF24816"/>
    </source>
</evidence>
<dbReference type="GO" id="GO:0005737">
    <property type="term" value="C:cytoplasm"/>
    <property type="evidence" value="ECO:0007669"/>
    <property type="project" value="UniProtKB-SubCell"/>
</dbReference>
<dbReference type="Pfam" id="PF24816">
    <property type="entry name" value="Ig_CFAP65__9th"/>
    <property type="match status" value="1"/>
</dbReference>
<proteinExistence type="predicted"/>
<dbReference type="Proteomes" id="UP000281553">
    <property type="component" value="Unassembled WGS sequence"/>
</dbReference>
<name>A0A3P7P4M3_DIBLA</name>
<dbReference type="InterPro" id="IPR056344">
    <property type="entry name" value="Ig_CFAP65-like_9th"/>
</dbReference>
<organism evidence="2 3">
    <name type="scientific">Dibothriocephalus latus</name>
    <name type="common">Fish tapeworm</name>
    <name type="synonym">Diphyllobothrium latum</name>
    <dbReference type="NCBI Taxonomy" id="60516"/>
    <lineage>
        <taxon>Eukaryota</taxon>
        <taxon>Metazoa</taxon>
        <taxon>Spiralia</taxon>
        <taxon>Lophotrochozoa</taxon>
        <taxon>Platyhelminthes</taxon>
        <taxon>Cestoda</taxon>
        <taxon>Eucestoda</taxon>
        <taxon>Diphyllobothriidea</taxon>
        <taxon>Diphyllobothriidae</taxon>
        <taxon>Dibothriocephalus</taxon>
    </lineage>
</organism>